<sequence>MDVQDLEIHQPNTMVGHHRRGTCITQQDSHHDVGWKSITKHDDHHRRRKKTTDSIGRDNSNFTRIIDYASAHNRLCLTTSRFFLPQLFIIFSNASQRQGHLSRSSTGRWARPNSAPCQRQGDPVQRRQETPLGRLRRRVWLGTVDTAEEAAHAYDAATREFRGAKANTDFPSPSELLVNNVARSPSQSRTLDSSSSTTPPPPPIDLTLSFPVSRPIVFLHALARAEKAMNIPRRDACGFER</sequence>
<dbReference type="PANTHER" id="PTHR31677:SF228">
    <property type="entry name" value="ETHYLENE-RESPONSIVE TRANSCRIPTION FACTOR 10-RELATED"/>
    <property type="match status" value="1"/>
</dbReference>
<feature type="region of interest" description="Disordered" evidence="7">
    <location>
        <begin position="102"/>
        <end position="131"/>
    </location>
</feature>
<keyword evidence="10" id="KW-1185">Reference proteome</keyword>
<comment type="caution">
    <text evidence="9">The sequence shown here is derived from an EMBL/GenBank/DDBJ whole genome shotgun (WGS) entry which is preliminary data.</text>
</comment>
<dbReference type="InterPro" id="IPR001471">
    <property type="entry name" value="AP2/ERF_dom"/>
</dbReference>
<protein>
    <recommendedName>
        <fullName evidence="8">AP2/ERF domain-containing protein</fullName>
    </recommendedName>
</protein>
<dbReference type="SMART" id="SM00380">
    <property type="entry name" value="AP2"/>
    <property type="match status" value="1"/>
</dbReference>
<evidence type="ECO:0000256" key="3">
    <source>
        <dbReference type="ARBA" id="ARBA00023015"/>
    </source>
</evidence>
<dbReference type="InterPro" id="IPR036955">
    <property type="entry name" value="AP2/ERF_dom_sf"/>
</dbReference>
<evidence type="ECO:0000256" key="7">
    <source>
        <dbReference type="SAM" id="MobiDB-lite"/>
    </source>
</evidence>
<keyword evidence="6" id="KW-0539">Nucleus</keyword>
<reference evidence="9 10" key="1">
    <citation type="submission" date="2024-08" db="EMBL/GenBank/DDBJ databases">
        <title>Insights into the chromosomal genome structure of Flemingia macrophylla.</title>
        <authorList>
            <person name="Ding Y."/>
            <person name="Zhao Y."/>
            <person name="Bi W."/>
            <person name="Wu M."/>
            <person name="Zhao G."/>
            <person name="Gong Y."/>
            <person name="Li W."/>
            <person name="Zhang P."/>
        </authorList>
    </citation>
    <scope>NUCLEOTIDE SEQUENCE [LARGE SCALE GENOMIC DNA]</scope>
    <source>
        <strain evidence="9">DYQJB</strain>
        <tissue evidence="9">Leaf</tissue>
    </source>
</reference>
<comment type="subcellular location">
    <subcellularLocation>
        <location evidence="1">Nucleus</location>
    </subcellularLocation>
</comment>
<dbReference type="PANTHER" id="PTHR31677">
    <property type="entry name" value="AP2 DOMAIN CLASS TRANSCRIPTION FACTOR"/>
    <property type="match status" value="1"/>
</dbReference>
<keyword evidence="4" id="KW-0238">DNA-binding</keyword>
<evidence type="ECO:0000259" key="8">
    <source>
        <dbReference type="PROSITE" id="PS51032"/>
    </source>
</evidence>
<dbReference type="Gene3D" id="3.30.730.10">
    <property type="entry name" value="AP2/ERF domain"/>
    <property type="match status" value="1"/>
</dbReference>
<evidence type="ECO:0000313" key="9">
    <source>
        <dbReference type="EMBL" id="KAL2328721.1"/>
    </source>
</evidence>
<feature type="compositionally biased region" description="Low complexity" evidence="7">
    <location>
        <begin position="184"/>
        <end position="197"/>
    </location>
</feature>
<evidence type="ECO:0000313" key="10">
    <source>
        <dbReference type="Proteomes" id="UP001603857"/>
    </source>
</evidence>
<dbReference type="InterPro" id="IPR016177">
    <property type="entry name" value="DNA-bd_dom_sf"/>
</dbReference>
<evidence type="ECO:0000256" key="1">
    <source>
        <dbReference type="ARBA" id="ARBA00004123"/>
    </source>
</evidence>
<feature type="domain" description="AP2/ERF" evidence="8">
    <location>
        <begin position="96"/>
        <end position="171"/>
    </location>
</feature>
<keyword evidence="2" id="KW-0936">Ethylene signaling pathway</keyword>
<proteinExistence type="predicted"/>
<keyword evidence="5" id="KW-0804">Transcription</keyword>
<accession>A0ABD1LYW0</accession>
<keyword evidence="3" id="KW-0805">Transcription regulation</keyword>
<evidence type="ECO:0000256" key="4">
    <source>
        <dbReference type="ARBA" id="ARBA00023125"/>
    </source>
</evidence>
<dbReference type="EMBL" id="JBGMDY010000007">
    <property type="protein sequence ID" value="KAL2328721.1"/>
    <property type="molecule type" value="Genomic_DNA"/>
</dbReference>
<dbReference type="CDD" id="cd00018">
    <property type="entry name" value="AP2"/>
    <property type="match status" value="1"/>
</dbReference>
<evidence type="ECO:0000256" key="5">
    <source>
        <dbReference type="ARBA" id="ARBA00023163"/>
    </source>
</evidence>
<dbReference type="AlphaFoldDB" id="A0ABD1LYW0"/>
<dbReference type="Proteomes" id="UP001603857">
    <property type="component" value="Unassembled WGS sequence"/>
</dbReference>
<dbReference type="GO" id="GO:0009873">
    <property type="term" value="P:ethylene-activated signaling pathway"/>
    <property type="evidence" value="ECO:0007669"/>
    <property type="project" value="UniProtKB-KW"/>
</dbReference>
<dbReference type="SUPFAM" id="SSF54171">
    <property type="entry name" value="DNA-binding domain"/>
    <property type="match status" value="1"/>
</dbReference>
<organism evidence="9 10">
    <name type="scientific">Flemingia macrophylla</name>
    <dbReference type="NCBI Taxonomy" id="520843"/>
    <lineage>
        <taxon>Eukaryota</taxon>
        <taxon>Viridiplantae</taxon>
        <taxon>Streptophyta</taxon>
        <taxon>Embryophyta</taxon>
        <taxon>Tracheophyta</taxon>
        <taxon>Spermatophyta</taxon>
        <taxon>Magnoliopsida</taxon>
        <taxon>eudicotyledons</taxon>
        <taxon>Gunneridae</taxon>
        <taxon>Pentapetalae</taxon>
        <taxon>rosids</taxon>
        <taxon>fabids</taxon>
        <taxon>Fabales</taxon>
        <taxon>Fabaceae</taxon>
        <taxon>Papilionoideae</taxon>
        <taxon>50 kb inversion clade</taxon>
        <taxon>NPAAA clade</taxon>
        <taxon>indigoferoid/millettioid clade</taxon>
        <taxon>Phaseoleae</taxon>
        <taxon>Flemingia</taxon>
    </lineage>
</organism>
<evidence type="ECO:0000256" key="2">
    <source>
        <dbReference type="ARBA" id="ARBA00022745"/>
    </source>
</evidence>
<dbReference type="GO" id="GO:0003677">
    <property type="term" value="F:DNA binding"/>
    <property type="evidence" value="ECO:0007669"/>
    <property type="project" value="UniProtKB-KW"/>
</dbReference>
<gene>
    <name evidence="9" type="ORF">Fmac_022148</name>
</gene>
<dbReference type="GO" id="GO:0005634">
    <property type="term" value="C:nucleus"/>
    <property type="evidence" value="ECO:0007669"/>
    <property type="project" value="UniProtKB-SubCell"/>
</dbReference>
<dbReference type="PROSITE" id="PS51032">
    <property type="entry name" value="AP2_ERF"/>
    <property type="match status" value="1"/>
</dbReference>
<feature type="region of interest" description="Disordered" evidence="7">
    <location>
        <begin position="182"/>
        <end position="205"/>
    </location>
</feature>
<evidence type="ECO:0000256" key="6">
    <source>
        <dbReference type="ARBA" id="ARBA00023242"/>
    </source>
</evidence>
<name>A0ABD1LYW0_9FABA</name>